<name>A0ABV9QNV3_9GAMM</name>
<evidence type="ECO:0000256" key="11">
    <source>
        <dbReference type="ARBA" id="ARBA00023012"/>
    </source>
</evidence>
<evidence type="ECO:0000256" key="3">
    <source>
        <dbReference type="ARBA" id="ARBA00012438"/>
    </source>
</evidence>
<evidence type="ECO:0000259" key="14">
    <source>
        <dbReference type="PROSITE" id="PS50109"/>
    </source>
</evidence>
<evidence type="ECO:0000256" key="1">
    <source>
        <dbReference type="ARBA" id="ARBA00000085"/>
    </source>
</evidence>
<dbReference type="SUPFAM" id="SSF55874">
    <property type="entry name" value="ATPase domain of HSP90 chaperone/DNA topoisomerase II/histidine kinase"/>
    <property type="match status" value="1"/>
</dbReference>
<gene>
    <name evidence="16" type="ORF">ACFO6Q_01670</name>
</gene>
<keyword evidence="9 16" id="KW-0067">ATP-binding</keyword>
<dbReference type="PANTHER" id="PTHR45436">
    <property type="entry name" value="SENSOR HISTIDINE KINASE YKOH"/>
    <property type="match status" value="1"/>
</dbReference>
<dbReference type="Proteomes" id="UP001595886">
    <property type="component" value="Unassembled WGS sequence"/>
</dbReference>
<dbReference type="SMART" id="SM00388">
    <property type="entry name" value="HisKA"/>
    <property type="match status" value="1"/>
</dbReference>
<dbReference type="InterPro" id="IPR003660">
    <property type="entry name" value="HAMP_dom"/>
</dbReference>
<keyword evidence="4" id="KW-0597">Phosphoprotein</keyword>
<dbReference type="EC" id="2.7.13.3" evidence="3"/>
<evidence type="ECO:0000256" key="10">
    <source>
        <dbReference type="ARBA" id="ARBA00022989"/>
    </source>
</evidence>
<dbReference type="InterPro" id="IPR005467">
    <property type="entry name" value="His_kinase_dom"/>
</dbReference>
<evidence type="ECO:0000256" key="8">
    <source>
        <dbReference type="ARBA" id="ARBA00022777"/>
    </source>
</evidence>
<evidence type="ECO:0000256" key="7">
    <source>
        <dbReference type="ARBA" id="ARBA00022741"/>
    </source>
</evidence>
<feature type="domain" description="Histidine kinase" evidence="14">
    <location>
        <begin position="228"/>
        <end position="444"/>
    </location>
</feature>
<dbReference type="InterPro" id="IPR004358">
    <property type="entry name" value="Sig_transdc_His_kin-like_C"/>
</dbReference>
<dbReference type="PANTHER" id="PTHR45436:SF14">
    <property type="entry name" value="SENSOR PROTEIN QSEC"/>
    <property type="match status" value="1"/>
</dbReference>
<dbReference type="InterPro" id="IPR050428">
    <property type="entry name" value="TCS_sensor_his_kinase"/>
</dbReference>
<dbReference type="PRINTS" id="PR00344">
    <property type="entry name" value="BCTRLSENSOR"/>
</dbReference>
<keyword evidence="6 13" id="KW-0812">Transmembrane</keyword>
<keyword evidence="17" id="KW-1185">Reference proteome</keyword>
<feature type="domain" description="HAMP" evidence="15">
    <location>
        <begin position="168"/>
        <end position="220"/>
    </location>
</feature>
<dbReference type="PROSITE" id="PS50885">
    <property type="entry name" value="HAMP"/>
    <property type="match status" value="1"/>
</dbReference>
<accession>A0ABV9QNV3</accession>
<dbReference type="Gene3D" id="1.10.287.130">
    <property type="match status" value="1"/>
</dbReference>
<dbReference type="CDD" id="cd00082">
    <property type="entry name" value="HisKA"/>
    <property type="match status" value="1"/>
</dbReference>
<keyword evidence="5" id="KW-0808">Transferase</keyword>
<comment type="caution">
    <text evidence="16">The sequence shown here is derived from an EMBL/GenBank/DDBJ whole genome shotgun (WGS) entry which is preliminary data.</text>
</comment>
<dbReference type="GO" id="GO:0005524">
    <property type="term" value="F:ATP binding"/>
    <property type="evidence" value="ECO:0007669"/>
    <property type="project" value="UniProtKB-KW"/>
</dbReference>
<evidence type="ECO:0000313" key="16">
    <source>
        <dbReference type="EMBL" id="MFC4819010.1"/>
    </source>
</evidence>
<keyword evidence="8" id="KW-0418">Kinase</keyword>
<evidence type="ECO:0000256" key="13">
    <source>
        <dbReference type="SAM" id="Phobius"/>
    </source>
</evidence>
<evidence type="ECO:0000256" key="2">
    <source>
        <dbReference type="ARBA" id="ARBA00004141"/>
    </source>
</evidence>
<keyword evidence="7" id="KW-0547">Nucleotide-binding</keyword>
<evidence type="ECO:0000313" key="17">
    <source>
        <dbReference type="Proteomes" id="UP001595886"/>
    </source>
</evidence>
<reference evidence="17" key="1">
    <citation type="journal article" date="2019" name="Int. J. Syst. Evol. Microbiol.">
        <title>The Global Catalogue of Microorganisms (GCM) 10K type strain sequencing project: providing services to taxonomists for standard genome sequencing and annotation.</title>
        <authorList>
            <consortium name="The Broad Institute Genomics Platform"/>
            <consortium name="The Broad Institute Genome Sequencing Center for Infectious Disease"/>
            <person name="Wu L."/>
            <person name="Ma J."/>
        </authorList>
    </citation>
    <scope>NUCLEOTIDE SEQUENCE [LARGE SCALE GENOMIC DNA]</scope>
    <source>
        <strain evidence="17">CCUG 30340</strain>
    </source>
</reference>
<dbReference type="InterPro" id="IPR036890">
    <property type="entry name" value="HATPase_C_sf"/>
</dbReference>
<evidence type="ECO:0000256" key="9">
    <source>
        <dbReference type="ARBA" id="ARBA00022840"/>
    </source>
</evidence>
<dbReference type="Pfam" id="PF00512">
    <property type="entry name" value="HisKA"/>
    <property type="match status" value="1"/>
</dbReference>
<dbReference type="SUPFAM" id="SSF47384">
    <property type="entry name" value="Homodimeric domain of signal transducing histidine kinase"/>
    <property type="match status" value="1"/>
</dbReference>
<organism evidence="16 17">
    <name type="scientific">Dokdonella ginsengisoli</name>
    <dbReference type="NCBI Taxonomy" id="363846"/>
    <lineage>
        <taxon>Bacteria</taxon>
        <taxon>Pseudomonadati</taxon>
        <taxon>Pseudomonadota</taxon>
        <taxon>Gammaproteobacteria</taxon>
        <taxon>Lysobacterales</taxon>
        <taxon>Rhodanobacteraceae</taxon>
        <taxon>Dokdonella</taxon>
    </lineage>
</organism>
<dbReference type="InterPro" id="IPR003661">
    <property type="entry name" value="HisK_dim/P_dom"/>
</dbReference>
<comment type="catalytic activity">
    <reaction evidence="1">
        <text>ATP + protein L-histidine = ADP + protein N-phospho-L-histidine.</text>
        <dbReference type="EC" id="2.7.13.3"/>
    </reaction>
</comment>
<dbReference type="InterPro" id="IPR003594">
    <property type="entry name" value="HATPase_dom"/>
</dbReference>
<proteinExistence type="predicted"/>
<dbReference type="SMART" id="SM00387">
    <property type="entry name" value="HATPase_c"/>
    <property type="match status" value="1"/>
</dbReference>
<keyword evidence="12 13" id="KW-0472">Membrane</keyword>
<evidence type="ECO:0000259" key="15">
    <source>
        <dbReference type="PROSITE" id="PS50885"/>
    </source>
</evidence>
<dbReference type="InterPro" id="IPR036097">
    <property type="entry name" value="HisK_dim/P_sf"/>
</dbReference>
<protein>
    <recommendedName>
        <fullName evidence="3">histidine kinase</fullName>
        <ecNumber evidence="3">2.7.13.3</ecNumber>
    </recommendedName>
</protein>
<feature type="transmembrane region" description="Helical" evidence="13">
    <location>
        <begin position="142"/>
        <end position="166"/>
    </location>
</feature>
<evidence type="ECO:0000256" key="4">
    <source>
        <dbReference type="ARBA" id="ARBA00022553"/>
    </source>
</evidence>
<dbReference type="Gene3D" id="3.30.565.10">
    <property type="entry name" value="Histidine kinase-like ATPase, C-terminal domain"/>
    <property type="match status" value="1"/>
</dbReference>
<evidence type="ECO:0000256" key="5">
    <source>
        <dbReference type="ARBA" id="ARBA00022679"/>
    </source>
</evidence>
<keyword evidence="11" id="KW-0902">Two-component regulatory system</keyword>
<keyword evidence="10 13" id="KW-1133">Transmembrane helix</keyword>
<dbReference type="EMBL" id="JBHSHD010000002">
    <property type="protein sequence ID" value="MFC4819010.1"/>
    <property type="molecule type" value="Genomic_DNA"/>
</dbReference>
<sequence length="449" mass="48803">MSAIVLVCWSIAFGTWLTLNLSEQSVWDRSLRESAKIALASLPSDFDRLLADAALADRTRNPGVPAAVDKEWDIGLQVWVNGRKILRTPSAPAAALKPDFVEGFADQSIEGQVWRVYDLADATGKVHVQVGKSPRQRADTMLHAAGIATAATLALIALPGLAIWWVTRWSFAPIDDLRRTMAMRKALDLAPLPAGHVPVEVQPLIESFNALLRQLEGAVENERRFIADAAHELRTPLAVLLAQVQVVLNADDAAEKNRAARQLAAGVERSARLSEQLLDLARLDAGNHASERTVLDLSELVALVVRDFENSARQRRQSIVLEIQATPIHANVDDIGILFRNLLDNALRYGNDGGCVDISCRRARHDGTQYVRLSVRDDGPGVPVGERARMFQRFHRVAGSRVSGSGIGLSLVERIAHAHGASIDVGAGLRGTGLEIAIRFPVHAPEAAE</sequence>
<comment type="subcellular location">
    <subcellularLocation>
        <location evidence="2">Membrane</location>
        <topology evidence="2">Multi-pass membrane protein</topology>
    </subcellularLocation>
</comment>
<dbReference type="Pfam" id="PF02518">
    <property type="entry name" value="HATPase_c"/>
    <property type="match status" value="1"/>
</dbReference>
<evidence type="ECO:0000256" key="12">
    <source>
        <dbReference type="ARBA" id="ARBA00023136"/>
    </source>
</evidence>
<evidence type="ECO:0000256" key="6">
    <source>
        <dbReference type="ARBA" id="ARBA00022692"/>
    </source>
</evidence>
<dbReference type="PROSITE" id="PS50109">
    <property type="entry name" value="HIS_KIN"/>
    <property type="match status" value="1"/>
</dbReference>